<accession>A0A1X7SDB6</accession>
<name>A0A1X7SDB6_AMPQE</name>
<sequence>MRPKAIGKKIKKKKN</sequence>
<dbReference type="InParanoid" id="A0A1X7SDB6"/>
<organism evidence="1">
    <name type="scientific">Amphimedon queenslandica</name>
    <name type="common">Sponge</name>
    <dbReference type="NCBI Taxonomy" id="400682"/>
    <lineage>
        <taxon>Eukaryota</taxon>
        <taxon>Metazoa</taxon>
        <taxon>Porifera</taxon>
        <taxon>Demospongiae</taxon>
        <taxon>Heteroscleromorpha</taxon>
        <taxon>Haplosclerida</taxon>
        <taxon>Niphatidae</taxon>
        <taxon>Amphimedon</taxon>
    </lineage>
</organism>
<dbReference type="EnsemblMetazoa" id="Aqu2.1.00049_001">
    <property type="protein sequence ID" value="Aqu2.1.00049_001"/>
    <property type="gene ID" value="Aqu2.1.00049"/>
</dbReference>
<evidence type="ECO:0000313" key="1">
    <source>
        <dbReference type="EnsemblMetazoa" id="Aqu2.1.00049_001"/>
    </source>
</evidence>
<reference evidence="1" key="1">
    <citation type="submission" date="2017-05" db="UniProtKB">
        <authorList>
            <consortium name="EnsemblMetazoa"/>
        </authorList>
    </citation>
    <scope>IDENTIFICATION</scope>
</reference>
<proteinExistence type="predicted"/>
<protein>
    <submittedName>
        <fullName evidence="1">Uncharacterized protein</fullName>
    </submittedName>
</protein>